<evidence type="ECO:0000256" key="1">
    <source>
        <dbReference type="ARBA" id="ARBA00001946"/>
    </source>
</evidence>
<evidence type="ECO:0000256" key="3">
    <source>
        <dbReference type="ARBA" id="ARBA00022723"/>
    </source>
</evidence>
<keyword evidence="3" id="KW-0479">Metal-binding</keyword>
<dbReference type="AlphaFoldDB" id="A0A927FGG4"/>
<evidence type="ECO:0000313" key="7">
    <source>
        <dbReference type="Proteomes" id="UP000647424"/>
    </source>
</evidence>
<dbReference type="SUPFAM" id="SSF56529">
    <property type="entry name" value="FAH"/>
    <property type="match status" value="1"/>
</dbReference>
<comment type="cofactor">
    <cofactor evidence="1">
        <name>Mg(2+)</name>
        <dbReference type="ChEBI" id="CHEBI:18420"/>
    </cofactor>
</comment>
<dbReference type="InterPro" id="IPR051121">
    <property type="entry name" value="FAH"/>
</dbReference>
<dbReference type="GO" id="GO:0016853">
    <property type="term" value="F:isomerase activity"/>
    <property type="evidence" value="ECO:0007669"/>
    <property type="project" value="UniProtKB-ARBA"/>
</dbReference>
<accession>A0A927FGG4</accession>
<dbReference type="GO" id="GO:0019752">
    <property type="term" value="P:carboxylic acid metabolic process"/>
    <property type="evidence" value="ECO:0007669"/>
    <property type="project" value="UniProtKB-ARBA"/>
</dbReference>
<dbReference type="FunFam" id="3.90.850.10:FF:000002">
    <property type="entry name" value="2-hydroxyhepta-2,4-diene-1,7-dioate isomerase"/>
    <property type="match status" value="1"/>
</dbReference>
<dbReference type="InterPro" id="IPR036663">
    <property type="entry name" value="Fumarylacetoacetase_C_sf"/>
</dbReference>
<gene>
    <name evidence="6" type="ORF">IC609_10465</name>
</gene>
<comment type="similarity">
    <text evidence="2">Belongs to the FAH family.</text>
</comment>
<evidence type="ECO:0000256" key="2">
    <source>
        <dbReference type="ARBA" id="ARBA00010211"/>
    </source>
</evidence>
<keyword evidence="7" id="KW-1185">Reference proteome</keyword>
<name>A0A927FGG4_9BURK</name>
<proteinExistence type="inferred from homology"/>
<organism evidence="6 7">
    <name type="scientific">Limnohabitans radicicola</name>
    <dbReference type="NCBI Taxonomy" id="2771427"/>
    <lineage>
        <taxon>Bacteria</taxon>
        <taxon>Pseudomonadati</taxon>
        <taxon>Pseudomonadota</taxon>
        <taxon>Betaproteobacteria</taxon>
        <taxon>Burkholderiales</taxon>
        <taxon>Comamonadaceae</taxon>
        <taxon>Limnohabitans</taxon>
    </lineage>
</organism>
<comment type="caution">
    <text evidence="6">The sequence shown here is derived from an EMBL/GenBank/DDBJ whole genome shotgun (WGS) entry which is preliminary data.</text>
</comment>
<dbReference type="EMBL" id="JACYFT010000002">
    <property type="protein sequence ID" value="MBD8050969.1"/>
    <property type="molecule type" value="Genomic_DNA"/>
</dbReference>
<dbReference type="GO" id="GO:0016787">
    <property type="term" value="F:hydrolase activity"/>
    <property type="evidence" value="ECO:0007669"/>
    <property type="project" value="UniProtKB-KW"/>
</dbReference>
<evidence type="ECO:0000256" key="4">
    <source>
        <dbReference type="ARBA" id="ARBA00022801"/>
    </source>
</evidence>
<dbReference type="Pfam" id="PF01557">
    <property type="entry name" value="FAA_hydrolase"/>
    <property type="match status" value="1"/>
</dbReference>
<dbReference type="PANTHER" id="PTHR42796">
    <property type="entry name" value="FUMARYLACETOACETATE HYDROLASE DOMAIN-CONTAINING PROTEIN 2A-RELATED"/>
    <property type="match status" value="1"/>
</dbReference>
<evidence type="ECO:0000313" key="6">
    <source>
        <dbReference type="EMBL" id="MBD8050969.1"/>
    </source>
</evidence>
<sequence length="289" mass="30961">MRLISYTHDHFTRYGVLQGQGVVDMRQCMDKAPDSINDFFALASGNAALMASIAEHAAKATATPLNQVSLLPCVPRPSKIICLGVNYHDHAAEGGNKVADYPTIFFRGPSSLLAHGGTIPIPPISTSLDYEAELALVIGKTTRNVSEDQALDSVFAYACFNDATFRDYQRKTTQWTVGKNFDQTGGFGPCLVTADELPPGCVGLHIESRLNGQVMQSASTTDMVFHVAPTIAMMSACMTLEPGDVIVMGTPAGVGYARKPPVWMQPGDTIEIDIEGIGVLRNQVGLLAV</sequence>
<protein>
    <submittedName>
        <fullName evidence="6">Fumarylacetoacetate hydrolase family protein</fullName>
    </submittedName>
</protein>
<dbReference type="Proteomes" id="UP000647424">
    <property type="component" value="Unassembled WGS sequence"/>
</dbReference>
<dbReference type="PANTHER" id="PTHR42796:SF4">
    <property type="entry name" value="FUMARYLACETOACETATE HYDROLASE DOMAIN-CONTAINING PROTEIN 2A"/>
    <property type="match status" value="1"/>
</dbReference>
<dbReference type="InterPro" id="IPR011234">
    <property type="entry name" value="Fumarylacetoacetase-like_C"/>
</dbReference>
<reference evidence="6 7" key="1">
    <citation type="submission" date="2020-09" db="EMBL/GenBank/DDBJ databases">
        <title>Genome seq and assembly of Limnohabitants sp.</title>
        <authorList>
            <person name="Chhetri G."/>
        </authorList>
    </citation>
    <scope>NUCLEOTIDE SEQUENCE [LARGE SCALE GENOMIC DNA]</scope>
    <source>
        <strain evidence="6 7">JUR4</strain>
    </source>
</reference>
<feature type="domain" description="Fumarylacetoacetase-like C-terminal" evidence="5">
    <location>
        <begin position="79"/>
        <end position="284"/>
    </location>
</feature>
<keyword evidence="4 6" id="KW-0378">Hydrolase</keyword>
<dbReference type="Gene3D" id="3.90.850.10">
    <property type="entry name" value="Fumarylacetoacetase-like, C-terminal domain"/>
    <property type="match status" value="1"/>
</dbReference>
<dbReference type="GO" id="GO:0046872">
    <property type="term" value="F:metal ion binding"/>
    <property type="evidence" value="ECO:0007669"/>
    <property type="project" value="UniProtKB-KW"/>
</dbReference>
<evidence type="ECO:0000259" key="5">
    <source>
        <dbReference type="Pfam" id="PF01557"/>
    </source>
</evidence>
<dbReference type="RefSeq" id="WP_191819438.1">
    <property type="nucleotide sequence ID" value="NZ_JACYFT010000002.1"/>
</dbReference>